<dbReference type="GO" id="GO:0004553">
    <property type="term" value="F:hydrolase activity, hydrolyzing O-glycosyl compounds"/>
    <property type="evidence" value="ECO:0007669"/>
    <property type="project" value="InterPro"/>
</dbReference>
<reference evidence="6" key="3">
    <citation type="submission" date="2021-05" db="UniProtKB">
        <authorList>
            <consortium name="EnsemblPlants"/>
        </authorList>
    </citation>
    <scope>IDENTIFICATION</scope>
    <source>
        <strain evidence="6">cv. B73</strain>
    </source>
</reference>
<dbReference type="Gene3D" id="3.20.20.80">
    <property type="entry name" value="Glycosidases"/>
    <property type="match status" value="1"/>
</dbReference>
<dbReference type="Pfam" id="PF00332">
    <property type="entry name" value="Glyco_hydro_17"/>
    <property type="match status" value="1"/>
</dbReference>
<evidence type="ECO:0000256" key="2">
    <source>
        <dbReference type="ARBA" id="ARBA00022801"/>
    </source>
</evidence>
<dbReference type="InterPro" id="IPR017853">
    <property type="entry name" value="GH"/>
</dbReference>
<reference evidence="7" key="1">
    <citation type="journal article" date="2009" name="Science">
        <title>The B73 maize genome: complexity, diversity, and dynamics.</title>
        <authorList>
            <person name="Schnable P.S."/>
            <person name="Ware D."/>
            <person name="Fulton R.S."/>
            <person name="Stein J.C."/>
            <person name="Wei F."/>
            <person name="Pasternak S."/>
            <person name="Liang C."/>
            <person name="Zhang J."/>
            <person name="Fulton L."/>
            <person name="Graves T.A."/>
            <person name="Minx P."/>
            <person name="Reily A.D."/>
            <person name="Courtney L."/>
            <person name="Kruchowski S.S."/>
            <person name="Tomlinson C."/>
            <person name="Strong C."/>
            <person name="Delehaunty K."/>
            <person name="Fronick C."/>
            <person name="Courtney B."/>
            <person name="Rock S.M."/>
            <person name="Belter E."/>
            <person name="Du F."/>
            <person name="Kim K."/>
            <person name="Abbott R.M."/>
            <person name="Cotton M."/>
            <person name="Levy A."/>
            <person name="Marchetto P."/>
            <person name="Ochoa K."/>
            <person name="Jackson S.M."/>
            <person name="Gillam B."/>
            <person name="Chen W."/>
            <person name="Yan L."/>
            <person name="Higginbotham J."/>
            <person name="Cardenas M."/>
            <person name="Waligorski J."/>
            <person name="Applebaum E."/>
            <person name="Phelps L."/>
            <person name="Falcone J."/>
            <person name="Kanchi K."/>
            <person name="Thane T."/>
            <person name="Scimone A."/>
            <person name="Thane N."/>
            <person name="Henke J."/>
            <person name="Wang T."/>
            <person name="Ruppert J."/>
            <person name="Shah N."/>
            <person name="Rotter K."/>
            <person name="Hodges J."/>
            <person name="Ingenthron E."/>
            <person name="Cordes M."/>
            <person name="Kohlberg S."/>
            <person name="Sgro J."/>
            <person name="Delgado B."/>
            <person name="Mead K."/>
            <person name="Chinwalla A."/>
            <person name="Leonard S."/>
            <person name="Crouse K."/>
            <person name="Collura K."/>
            <person name="Kudrna D."/>
            <person name="Currie J."/>
            <person name="He R."/>
            <person name="Angelova A."/>
            <person name="Rajasekar S."/>
            <person name="Mueller T."/>
            <person name="Lomeli R."/>
            <person name="Scara G."/>
            <person name="Ko A."/>
            <person name="Delaney K."/>
            <person name="Wissotski M."/>
            <person name="Lopez G."/>
            <person name="Campos D."/>
            <person name="Braidotti M."/>
            <person name="Ashley E."/>
            <person name="Golser W."/>
            <person name="Kim H."/>
            <person name="Lee S."/>
            <person name="Lin J."/>
            <person name="Dujmic Z."/>
            <person name="Kim W."/>
            <person name="Talag J."/>
            <person name="Zuccolo A."/>
            <person name="Fan C."/>
            <person name="Sebastian A."/>
            <person name="Kramer M."/>
            <person name="Spiegel L."/>
            <person name="Nascimento L."/>
            <person name="Zutavern T."/>
            <person name="Miller B."/>
            <person name="Ambroise C."/>
            <person name="Muller S."/>
            <person name="Spooner W."/>
            <person name="Narechania A."/>
            <person name="Ren L."/>
            <person name="Wei S."/>
            <person name="Kumari S."/>
            <person name="Faga B."/>
            <person name="Levy M.J."/>
            <person name="McMahan L."/>
            <person name="Van Buren P."/>
            <person name="Vaughn M.W."/>
            <person name="Ying K."/>
            <person name="Yeh C.-T."/>
            <person name="Emrich S.J."/>
            <person name="Jia Y."/>
            <person name="Kalyanaraman A."/>
            <person name="Hsia A.-P."/>
            <person name="Barbazuk W.B."/>
            <person name="Baucom R.S."/>
            <person name="Brutnell T.P."/>
            <person name="Carpita N.C."/>
            <person name="Chaparro C."/>
            <person name="Chia J.-M."/>
            <person name="Deragon J.-M."/>
            <person name="Estill J.C."/>
            <person name="Fu Y."/>
            <person name="Jeddeloh J.A."/>
            <person name="Han Y."/>
            <person name="Lee H."/>
            <person name="Li P."/>
            <person name="Lisch D.R."/>
            <person name="Liu S."/>
            <person name="Liu Z."/>
            <person name="Nagel D.H."/>
            <person name="McCann M.C."/>
            <person name="SanMiguel P."/>
            <person name="Myers A.M."/>
            <person name="Nettleton D."/>
            <person name="Nguyen J."/>
            <person name="Penning B.W."/>
            <person name="Ponnala L."/>
            <person name="Schneider K.L."/>
            <person name="Schwartz D.C."/>
            <person name="Sharma A."/>
            <person name="Soderlund C."/>
            <person name="Springer N.M."/>
            <person name="Sun Q."/>
            <person name="Wang H."/>
            <person name="Waterman M."/>
            <person name="Westerman R."/>
            <person name="Wolfgruber T.K."/>
            <person name="Yang L."/>
            <person name="Yu Y."/>
            <person name="Zhang L."/>
            <person name="Zhou S."/>
            <person name="Zhu Q."/>
            <person name="Bennetzen J.L."/>
            <person name="Dawe R.K."/>
            <person name="Jiang J."/>
            <person name="Jiang N."/>
            <person name="Presting G.G."/>
            <person name="Wessler S.R."/>
            <person name="Aluru S."/>
            <person name="Martienssen R.A."/>
            <person name="Clifton S.W."/>
            <person name="McCombie W.R."/>
            <person name="Wing R.A."/>
            <person name="Wilson R.K."/>
        </authorList>
    </citation>
    <scope>NUCLEOTIDE SEQUENCE [LARGE SCALE GENOMIC DNA]</scope>
    <source>
        <strain evidence="7">cv. B73</strain>
    </source>
</reference>
<proteinExistence type="evidence at protein level"/>
<dbReference type="GO" id="GO:0005975">
    <property type="term" value="P:carbohydrate metabolic process"/>
    <property type="evidence" value="ECO:0007669"/>
    <property type="project" value="InterPro"/>
</dbReference>
<gene>
    <name evidence="6" type="primary">LOC100283978</name>
</gene>
<evidence type="ECO:0000313" key="7">
    <source>
        <dbReference type="Proteomes" id="UP000007305"/>
    </source>
</evidence>
<keyword evidence="3" id="KW-0326">Glycosidase</keyword>
<evidence type="ECO:0000256" key="5">
    <source>
        <dbReference type="SAM" id="SignalP"/>
    </source>
</evidence>
<dbReference type="EnsemblPlants" id="Zm00001eb286780_T002">
    <property type="protein sequence ID" value="Zm00001eb286780_P002"/>
    <property type="gene ID" value="Zm00001eb286780"/>
</dbReference>
<dbReference type="InterPro" id="IPR000490">
    <property type="entry name" value="Glyco_hydro_17"/>
</dbReference>
<keyword evidence="2" id="KW-0378">Hydrolase</keyword>
<dbReference type="Proteomes" id="UP000007305">
    <property type="component" value="Chromosome 6"/>
</dbReference>
<comment type="similarity">
    <text evidence="1 4">Belongs to the glycosyl hydrolase 17 family.</text>
</comment>
<dbReference type="AlphaFoldDB" id="A0A804PZQ5"/>
<evidence type="ECO:0000256" key="1">
    <source>
        <dbReference type="ARBA" id="ARBA00008773"/>
    </source>
</evidence>
<organism evidence="6 7">
    <name type="scientific">Zea mays</name>
    <name type="common">Maize</name>
    <dbReference type="NCBI Taxonomy" id="4577"/>
    <lineage>
        <taxon>Eukaryota</taxon>
        <taxon>Viridiplantae</taxon>
        <taxon>Streptophyta</taxon>
        <taxon>Embryophyta</taxon>
        <taxon>Tracheophyta</taxon>
        <taxon>Spermatophyta</taxon>
        <taxon>Magnoliopsida</taxon>
        <taxon>Liliopsida</taxon>
        <taxon>Poales</taxon>
        <taxon>Poaceae</taxon>
        <taxon>PACMAD clade</taxon>
        <taxon>Panicoideae</taxon>
        <taxon>Andropogonodae</taxon>
        <taxon>Andropogoneae</taxon>
        <taxon>Tripsacinae</taxon>
        <taxon>Zea</taxon>
    </lineage>
</organism>
<keyword evidence="7" id="KW-1185">Reference proteome</keyword>
<dbReference type="OrthoDB" id="941679at2759"/>
<sequence>MARQSAASMLATTTPLLLSVLANIAVVESIGVSYGMSGDNLPPASTVIGMYKDNGIPLMRIYAPDQAALQAVGGTGIRVVGPQQHPGLP</sequence>
<evidence type="ECO:0008006" key="9">
    <source>
        <dbReference type="Google" id="ProtNLM"/>
    </source>
</evidence>
<name>A0A804PZQ5_MAIZE</name>
<protein>
    <recommendedName>
        <fullName evidence="9">Glucan endo-1,3-beta-D-glucosidase</fullName>
    </recommendedName>
</protein>
<evidence type="ECO:0007829" key="8">
    <source>
        <dbReference type="PeptideAtlas" id="A0A804PZQ5"/>
    </source>
</evidence>
<evidence type="ECO:0000313" key="6">
    <source>
        <dbReference type="EnsemblPlants" id="Zm00001eb286780_P002"/>
    </source>
</evidence>
<evidence type="ECO:0000256" key="3">
    <source>
        <dbReference type="ARBA" id="ARBA00023295"/>
    </source>
</evidence>
<reference evidence="6" key="2">
    <citation type="submission" date="2019-07" db="EMBL/GenBank/DDBJ databases">
        <authorList>
            <person name="Seetharam A."/>
            <person name="Woodhouse M."/>
            <person name="Cannon E."/>
        </authorList>
    </citation>
    <scope>NUCLEOTIDE SEQUENCE [LARGE SCALE GENOMIC DNA]</scope>
    <source>
        <strain evidence="6">cv. B73</strain>
    </source>
</reference>
<evidence type="ECO:0000256" key="4">
    <source>
        <dbReference type="RuleBase" id="RU004335"/>
    </source>
</evidence>
<accession>A0A804PZQ5</accession>
<feature type="signal peptide" evidence="5">
    <location>
        <begin position="1"/>
        <end position="29"/>
    </location>
</feature>
<keyword evidence="5" id="KW-0732">Signal</keyword>
<keyword evidence="8" id="KW-1267">Proteomics identification</keyword>
<feature type="chain" id="PRO_5033007627" description="Glucan endo-1,3-beta-D-glucosidase" evidence="5">
    <location>
        <begin position="30"/>
        <end position="89"/>
    </location>
</feature>
<dbReference type="PANTHER" id="PTHR32227">
    <property type="entry name" value="GLUCAN ENDO-1,3-BETA-GLUCOSIDASE BG1-RELATED-RELATED"/>
    <property type="match status" value="1"/>
</dbReference>
<dbReference type="Gramene" id="Zm00001eb286780_T002">
    <property type="protein sequence ID" value="Zm00001eb286780_P002"/>
    <property type="gene ID" value="Zm00001eb286780"/>
</dbReference>
<dbReference type="InterPro" id="IPR044965">
    <property type="entry name" value="Glyco_hydro_17_plant"/>
</dbReference>
<dbReference type="SUPFAM" id="SSF51445">
    <property type="entry name" value="(Trans)glycosidases"/>
    <property type="match status" value="1"/>
</dbReference>